<accession>A0A1I3LZS4</accession>
<keyword evidence="1" id="KW-1133">Transmembrane helix</keyword>
<evidence type="ECO:0000256" key="1">
    <source>
        <dbReference type="SAM" id="Phobius"/>
    </source>
</evidence>
<organism evidence="2 3">
    <name type="scientific">Kaistella treverensis</name>
    <dbReference type="NCBI Taxonomy" id="631455"/>
    <lineage>
        <taxon>Bacteria</taxon>
        <taxon>Pseudomonadati</taxon>
        <taxon>Bacteroidota</taxon>
        <taxon>Flavobacteriia</taxon>
        <taxon>Flavobacteriales</taxon>
        <taxon>Weeksellaceae</taxon>
        <taxon>Chryseobacterium group</taxon>
        <taxon>Kaistella</taxon>
    </lineage>
</organism>
<proteinExistence type="predicted"/>
<sequence>MKTQVGILLAGGAGILIGIGIFGLKQFLKKKSQEYDDYYADFHRHFVKIPKEENNDGVEFLAVL</sequence>
<gene>
    <name evidence="2" type="ORF">SAMN05421638_1443</name>
</gene>
<reference evidence="3" key="1">
    <citation type="submission" date="2016-10" db="EMBL/GenBank/DDBJ databases">
        <authorList>
            <person name="Varghese N."/>
            <person name="Submissions S."/>
        </authorList>
    </citation>
    <scope>NUCLEOTIDE SEQUENCE [LARGE SCALE GENOMIC DNA]</scope>
    <source>
        <strain evidence="3">DSM 22251</strain>
    </source>
</reference>
<keyword evidence="1" id="KW-0812">Transmembrane</keyword>
<protein>
    <submittedName>
        <fullName evidence="2">Uncharacterized protein</fullName>
    </submittedName>
</protein>
<dbReference type="AlphaFoldDB" id="A0A1I3LZS4"/>
<evidence type="ECO:0000313" key="3">
    <source>
        <dbReference type="Proteomes" id="UP000242560"/>
    </source>
</evidence>
<keyword evidence="3" id="KW-1185">Reference proteome</keyword>
<dbReference type="EMBL" id="FORQ01000002">
    <property type="protein sequence ID" value="SFI90264.1"/>
    <property type="molecule type" value="Genomic_DNA"/>
</dbReference>
<evidence type="ECO:0000313" key="2">
    <source>
        <dbReference type="EMBL" id="SFI90264.1"/>
    </source>
</evidence>
<keyword evidence="1" id="KW-0472">Membrane</keyword>
<name>A0A1I3LZS4_9FLAO</name>
<dbReference type="RefSeq" id="WP_089819728.1">
    <property type="nucleotide sequence ID" value="NZ_FORQ01000002.1"/>
</dbReference>
<feature type="transmembrane region" description="Helical" evidence="1">
    <location>
        <begin position="6"/>
        <end position="24"/>
    </location>
</feature>
<dbReference type="Proteomes" id="UP000242560">
    <property type="component" value="Unassembled WGS sequence"/>
</dbReference>